<evidence type="ECO:0000313" key="1">
    <source>
        <dbReference type="EMBL" id="MDC4242743.1"/>
    </source>
</evidence>
<feature type="non-terminal residue" evidence="1">
    <location>
        <position position="141"/>
    </location>
</feature>
<dbReference type="AlphaFoldDB" id="A0A9X3XP97"/>
<protein>
    <submittedName>
        <fullName evidence="1">Uncharacterized protein</fullName>
    </submittedName>
</protein>
<reference evidence="1" key="1">
    <citation type="submission" date="2022-05" db="EMBL/GenBank/DDBJ databases">
        <title>Draft genome sequence of Clostridium tertium strain CP3 isolated from Peru.</title>
        <authorList>
            <person name="Hurtado R."/>
            <person name="Lima L."/>
            <person name="Sousa T."/>
            <person name="Jaiswal A.K."/>
            <person name="Tiwari S."/>
            <person name="Maturrano L."/>
            <person name="Brenig B."/>
            <person name="Azevedo V."/>
        </authorList>
    </citation>
    <scope>NUCLEOTIDE SEQUENCE</scope>
    <source>
        <strain evidence="1">CP3</strain>
    </source>
</reference>
<feature type="non-terminal residue" evidence="1">
    <location>
        <position position="1"/>
    </location>
</feature>
<proteinExistence type="predicted"/>
<sequence length="141" mass="16624">HCDTEEKADDFLKECEKRNIKWIGGDNATHHNHYSVNFGLTCYCGKKGVLTYSDKVYFIQKGTTIVKWEVKEVKERTFKEVIANIKEGEVWENNKMNLVIKLIEGRIYIGDRYDNEVDGFIGQYIPLTLKFELQRKKYSFE</sequence>
<gene>
    <name evidence="1" type="ORF">NE398_21740</name>
</gene>
<accession>A0A9X3XP97</accession>
<name>A0A9X3XP97_9CLOT</name>
<dbReference type="RefSeq" id="WP_272470969.1">
    <property type="nucleotide sequence ID" value="NZ_JAMRYU010000129.1"/>
</dbReference>
<organism evidence="1 2">
    <name type="scientific">Clostridium tertium</name>
    <dbReference type="NCBI Taxonomy" id="1559"/>
    <lineage>
        <taxon>Bacteria</taxon>
        <taxon>Bacillati</taxon>
        <taxon>Bacillota</taxon>
        <taxon>Clostridia</taxon>
        <taxon>Eubacteriales</taxon>
        <taxon>Clostridiaceae</taxon>
        <taxon>Clostridium</taxon>
    </lineage>
</organism>
<keyword evidence="2" id="KW-1185">Reference proteome</keyword>
<comment type="caution">
    <text evidence="1">The sequence shown here is derived from an EMBL/GenBank/DDBJ whole genome shotgun (WGS) entry which is preliminary data.</text>
</comment>
<dbReference type="EMBL" id="JAMRYU010000129">
    <property type="protein sequence ID" value="MDC4242743.1"/>
    <property type="molecule type" value="Genomic_DNA"/>
</dbReference>
<dbReference type="Proteomes" id="UP001141183">
    <property type="component" value="Unassembled WGS sequence"/>
</dbReference>
<evidence type="ECO:0000313" key="2">
    <source>
        <dbReference type="Proteomes" id="UP001141183"/>
    </source>
</evidence>